<evidence type="ECO:0000259" key="6">
    <source>
        <dbReference type="PROSITE" id="PS50894"/>
    </source>
</evidence>
<dbReference type="CDD" id="cd00088">
    <property type="entry name" value="HPT"/>
    <property type="match status" value="1"/>
</dbReference>
<comment type="caution">
    <text evidence="7">The sequence shown here is derived from an EMBL/GenBank/DDBJ whole genome shotgun (WGS) entry which is preliminary data.</text>
</comment>
<dbReference type="GO" id="GO:0000160">
    <property type="term" value="P:phosphorelay signal transduction system"/>
    <property type="evidence" value="ECO:0007669"/>
    <property type="project" value="InterPro"/>
</dbReference>
<gene>
    <name evidence="7" type="ORF">E3Q22_04327</name>
</gene>
<accession>A0A4T0LUF3</accession>
<comment type="subcellular location">
    <subcellularLocation>
        <location evidence="1">Golgi apparatus</location>
    </subcellularLocation>
</comment>
<dbReference type="Pfam" id="PF23036">
    <property type="entry name" value="TRAPPC10_1st"/>
    <property type="match status" value="1"/>
</dbReference>
<keyword evidence="4" id="KW-0597">Phosphoprotein</keyword>
<evidence type="ECO:0000313" key="7">
    <source>
        <dbReference type="EMBL" id="TIB73508.1"/>
    </source>
</evidence>
<keyword evidence="3" id="KW-0333">Golgi apparatus</keyword>
<protein>
    <recommendedName>
        <fullName evidence="6">HPt domain-containing protein</fullName>
    </recommendedName>
</protein>
<dbReference type="AlphaFoldDB" id="A0A4T0LUF3"/>
<feature type="compositionally biased region" description="Polar residues" evidence="5">
    <location>
        <begin position="31"/>
        <end position="41"/>
    </location>
</feature>
<reference evidence="7 8" key="1">
    <citation type="submission" date="2019-03" db="EMBL/GenBank/DDBJ databases">
        <title>Sequencing 25 genomes of Wallemia mellicola.</title>
        <authorList>
            <person name="Gostincar C."/>
        </authorList>
    </citation>
    <scope>NUCLEOTIDE SEQUENCE [LARGE SCALE GENOMIC DNA]</scope>
    <source>
        <strain evidence="7 8">EXF-6152</strain>
    </source>
</reference>
<dbReference type="InterPro" id="IPR045126">
    <property type="entry name" value="TRAPPC10/Trs130"/>
</dbReference>
<dbReference type="InterPro" id="IPR056913">
    <property type="entry name" value="TRAPPC10/Trs130_N"/>
</dbReference>
<feature type="domain" description="HPt" evidence="6">
    <location>
        <begin position="129"/>
        <end position="227"/>
    </location>
</feature>
<evidence type="ECO:0000256" key="2">
    <source>
        <dbReference type="ARBA" id="ARBA00022448"/>
    </source>
</evidence>
<evidence type="ECO:0000256" key="3">
    <source>
        <dbReference type="ARBA" id="ARBA00023034"/>
    </source>
</evidence>
<feature type="modified residue" description="Phosphohistidine" evidence="4">
    <location>
        <position position="168"/>
    </location>
</feature>
<organism evidence="7 8">
    <name type="scientific">Wallemia mellicola</name>
    <dbReference type="NCBI Taxonomy" id="1708541"/>
    <lineage>
        <taxon>Eukaryota</taxon>
        <taxon>Fungi</taxon>
        <taxon>Dikarya</taxon>
        <taxon>Basidiomycota</taxon>
        <taxon>Wallemiomycotina</taxon>
        <taxon>Wallemiomycetes</taxon>
        <taxon>Wallemiales</taxon>
        <taxon>Wallemiaceae</taxon>
        <taxon>Wallemia</taxon>
    </lineage>
</organism>
<feature type="region of interest" description="Disordered" evidence="5">
    <location>
        <begin position="1"/>
        <end position="112"/>
    </location>
</feature>
<dbReference type="Proteomes" id="UP000310685">
    <property type="component" value="Unassembled WGS sequence"/>
</dbReference>
<dbReference type="InterPro" id="IPR055505">
    <property type="entry name" value="DUF7077"/>
</dbReference>
<dbReference type="GO" id="GO:0005829">
    <property type="term" value="C:cytosol"/>
    <property type="evidence" value="ECO:0007669"/>
    <property type="project" value="GOC"/>
</dbReference>
<keyword evidence="2" id="KW-0813">Transport</keyword>
<dbReference type="Pfam" id="PF01627">
    <property type="entry name" value="Hpt"/>
    <property type="match status" value="1"/>
</dbReference>
<feature type="compositionally biased region" description="Basic and acidic residues" evidence="5">
    <location>
        <begin position="7"/>
        <end position="30"/>
    </location>
</feature>
<dbReference type="PROSITE" id="PS50894">
    <property type="entry name" value="HPT"/>
    <property type="match status" value="1"/>
</dbReference>
<dbReference type="GO" id="GO:0006891">
    <property type="term" value="P:intra-Golgi vesicle-mediated transport"/>
    <property type="evidence" value="ECO:0007669"/>
    <property type="project" value="TreeGrafter"/>
</dbReference>
<dbReference type="InterPro" id="IPR008207">
    <property type="entry name" value="Sig_transdc_His_kin_Hpt_dom"/>
</dbReference>
<dbReference type="PANTHER" id="PTHR13251">
    <property type="entry name" value="EPILEPSY HOLOPROSENCEPHALY CANDIDATE 1/TMEM1"/>
    <property type="match status" value="1"/>
</dbReference>
<proteinExistence type="predicted"/>
<dbReference type="Pfam" id="PF23274">
    <property type="entry name" value="DUF7077"/>
    <property type="match status" value="1"/>
</dbReference>
<dbReference type="EMBL" id="SPRC01000088">
    <property type="protein sequence ID" value="TIB73508.1"/>
    <property type="molecule type" value="Genomic_DNA"/>
</dbReference>
<dbReference type="GO" id="GO:1990071">
    <property type="term" value="C:TRAPPII protein complex"/>
    <property type="evidence" value="ECO:0007669"/>
    <property type="project" value="InterPro"/>
</dbReference>
<dbReference type="InterPro" id="IPR036641">
    <property type="entry name" value="HPT_dom_sf"/>
</dbReference>
<dbReference type="SUPFAM" id="SSF47226">
    <property type="entry name" value="Histidine-containing phosphotransfer domain, HPT domain"/>
    <property type="match status" value="1"/>
</dbReference>
<evidence type="ECO:0000256" key="4">
    <source>
        <dbReference type="PROSITE-ProRule" id="PRU00110"/>
    </source>
</evidence>
<dbReference type="PANTHER" id="PTHR13251:SF3">
    <property type="entry name" value="TRAFFICKING PROTEIN PARTICLE COMPLEX SUBUNIT 10"/>
    <property type="match status" value="1"/>
</dbReference>
<evidence type="ECO:0000256" key="1">
    <source>
        <dbReference type="ARBA" id="ARBA00004555"/>
    </source>
</evidence>
<evidence type="ECO:0000313" key="8">
    <source>
        <dbReference type="Proteomes" id="UP000310685"/>
    </source>
</evidence>
<sequence>MSSPSLKLDDKSKNPNERLDSPPSKKEKTEVNSSNKDAPNTTKEDSPKKSDPSHDDKKSEHNQDKGEDTKENVEEEKKEETKQDDKDEKQDDKGIPAKEAKKPDPSNPQGIVDMETFGQILEMDEDENDRDFSSGIVYNFYEQAFETFKELDTALKEEDMHTLHTKGHFLKGSSAALGLIKLKQSCEKIQVFGKLQDPKTQKEISKDEALKQVNEALTSAKDEYSEAEGWLKAFYGDSDDSGDLLSTTKKPYRQMMLSNSISIFDFRLYLFACQAKILGDLLGNIEQVATQSLEFINSFGQTIVSHSKDLKMNFLQYWKFTSSMSVIQQCDKWFTEEQKVNDIARARVFSQVKAQLYELAISQLKELGVAFGIIPNKYPFIRHLPNTKRDKRIPQTSNDQLKWALEQPKEFDKLFVQLCSSGARYYREVGKYKEAWSLDLFVAGLNMERKNFESSLRFFQLLNESEARPSGSSTKVYALLGQVISHSNMNVEKDVKWATAAVDLLKTWSKLDENDSEYTKDLLDQTGNWKGFEWLLHELKSYTDTKGEPLSIPLEHIFKVSFMSARPKVHFKDDEDGSALDVSVDNFLPCGITANHVKFTFQSLKDERVIDYSSDNVVLNKGNNLLNTFCLSPANGTFVLAKVVVAFGIVFEEIIPESMRRQRCFLNIPFDVRALDVQLQRPNDVNIDTSGQVKLKIKSERASIDHAKIRLTSPDISFKFDNSKLVDNGSSNIDHDDKSITVHNLHSCEWHTIDIPYESSDIYSSLVHIHVDYSTLGKARQFEKIVEYTIELPLSLEVKHTQMSDMIITSADIQANSRSNVRINDIKLQPDNRAEEFDEFVLAASEKSSFGFAISNENENDLSLMVKYSTIENVHEMVHSAISSQNLSQHVEWITEYIVGHHSWDHCSGHEYRMVDDKVLEKKVNGLAFMDEERCTLKDAIITTIEKLPSQEVVTQRWSTCTLPIKLPRADVITTACISLTNNEKMLRIGEATSITMKLSTKGEIEGPLRYELETPLDEWLVSGKVRGEYNHIEGLEIKVSLLPIKMGLLNLPEVIIYKDDRRICTFIENKRKVEVIPKISPEQTFTVDLPRRELIDWARERERSGKLLQSSHVRVESTAP</sequence>
<dbReference type="InterPro" id="IPR022233">
    <property type="entry name" value="TRAPPC10/Trs130_C"/>
</dbReference>
<name>A0A4T0LUF3_9BASI</name>
<dbReference type="Pfam" id="PF12584">
    <property type="entry name" value="TRAPPC10"/>
    <property type="match status" value="1"/>
</dbReference>
<feature type="compositionally biased region" description="Basic and acidic residues" evidence="5">
    <location>
        <begin position="42"/>
        <end position="104"/>
    </location>
</feature>
<dbReference type="Gene3D" id="1.20.120.160">
    <property type="entry name" value="HPT domain"/>
    <property type="match status" value="1"/>
</dbReference>
<dbReference type="GO" id="GO:0034498">
    <property type="term" value="P:early endosome to Golgi transport"/>
    <property type="evidence" value="ECO:0007669"/>
    <property type="project" value="TreeGrafter"/>
</dbReference>
<evidence type="ECO:0000256" key="5">
    <source>
        <dbReference type="SAM" id="MobiDB-lite"/>
    </source>
</evidence>